<feature type="domain" description="Aromatic amino acid beta-eliminating lyase/threonine aldolase" evidence="8">
    <location>
        <begin position="5"/>
        <end position="285"/>
    </location>
</feature>
<dbReference type="Pfam" id="PF01212">
    <property type="entry name" value="Beta_elim_lyase"/>
    <property type="match status" value="1"/>
</dbReference>
<keyword evidence="7" id="KW-0175">Coiled coil</keyword>
<feature type="modified residue" description="N6-(pyridoxal phosphate)lysine" evidence="6">
    <location>
        <position position="199"/>
    </location>
</feature>
<dbReference type="InterPro" id="IPR015422">
    <property type="entry name" value="PyrdxlP-dep_Trfase_small"/>
</dbReference>
<comment type="cofactor">
    <cofactor evidence="1">
        <name>pyridoxal 5'-phosphate</name>
        <dbReference type="ChEBI" id="CHEBI:597326"/>
    </cofactor>
</comment>
<dbReference type="EMBL" id="JAYGII010000006">
    <property type="protein sequence ID" value="MEA5445159.1"/>
    <property type="molecule type" value="Genomic_DNA"/>
</dbReference>
<dbReference type="NCBIfam" id="NF007825">
    <property type="entry name" value="PRK10534.1"/>
    <property type="match status" value="1"/>
</dbReference>
<evidence type="ECO:0000256" key="6">
    <source>
        <dbReference type="PIRSR" id="PIRSR017617-1"/>
    </source>
</evidence>
<gene>
    <name evidence="9" type="primary">ltaE</name>
    <name evidence="9" type="ORF">VCB98_04900</name>
</gene>
<reference evidence="9 10" key="1">
    <citation type="submission" date="2023-12" db="EMBL/GenBank/DDBJ databases">
        <title>Whole-genome sequencing of halo(alkali)philic microorganisms from hypersaline lakes.</title>
        <authorList>
            <person name="Sorokin D.Y."/>
            <person name="Merkel A.Y."/>
            <person name="Messina E."/>
            <person name="Yakimov M."/>
        </authorList>
    </citation>
    <scope>NUCLEOTIDE SEQUENCE [LARGE SCALE GENOMIC DNA]</scope>
    <source>
        <strain evidence="9 10">AB-CW1</strain>
    </source>
</reference>
<evidence type="ECO:0000313" key="10">
    <source>
        <dbReference type="Proteomes" id="UP001302316"/>
    </source>
</evidence>
<evidence type="ECO:0000259" key="8">
    <source>
        <dbReference type="Pfam" id="PF01212"/>
    </source>
</evidence>
<dbReference type="Proteomes" id="UP001302316">
    <property type="component" value="Unassembled WGS sequence"/>
</dbReference>
<dbReference type="InterPro" id="IPR023603">
    <property type="entry name" value="Low_specificity_L-TA-like"/>
</dbReference>
<dbReference type="FunFam" id="3.40.640.10:FF:000030">
    <property type="entry name" value="Low-specificity L-threonine aldolase"/>
    <property type="match status" value="1"/>
</dbReference>
<evidence type="ECO:0000256" key="7">
    <source>
        <dbReference type="SAM" id="Coils"/>
    </source>
</evidence>
<dbReference type="GO" id="GO:0005829">
    <property type="term" value="C:cytosol"/>
    <property type="evidence" value="ECO:0007669"/>
    <property type="project" value="TreeGrafter"/>
</dbReference>
<comment type="similarity">
    <text evidence="2">Belongs to the threonine aldolase family.</text>
</comment>
<dbReference type="CDD" id="cd06502">
    <property type="entry name" value="TA_like"/>
    <property type="match status" value="1"/>
</dbReference>
<organism evidence="9 10">
    <name type="scientific">Natronospira elongata</name>
    <dbReference type="NCBI Taxonomy" id="3110268"/>
    <lineage>
        <taxon>Bacteria</taxon>
        <taxon>Pseudomonadati</taxon>
        <taxon>Pseudomonadota</taxon>
        <taxon>Gammaproteobacteria</taxon>
        <taxon>Natronospirales</taxon>
        <taxon>Natronospiraceae</taxon>
        <taxon>Natronospira</taxon>
    </lineage>
</organism>
<name>A0AAP6JFG5_9GAMM</name>
<dbReference type="InterPro" id="IPR015421">
    <property type="entry name" value="PyrdxlP-dep_Trfase_major"/>
</dbReference>
<sequence>MTVIDLRSDTVTRPTATMREAMHKAEVGDDVYGEDPTVSRLEALAAEMTGMEAGLFLPSGTQGNLAALLAHCGRGDEYIVGHNAHTYQYEGGGAAVLGGIQPQPLPLDEGGRMDPEAVRAAIKPDDAHFARSRLLCLENTWWGRPLPMDYIDTMAGLARELGLGFHLDGARVFNAAVYHRLPVEHITRQFDSVSFCLSKGLGAPVGSLLCGRREFIHEARRWRKVLGGGMRQAGIIAAAGIVALERHVDRLAEDHHRAERLADGLEALGAGLRIERSGTNMIFVTPADVDGPTLAARLKQRGVIVNPATTLRLVTHLDVDDAAIEATLSAFGEALSPVAKGSA</sequence>
<proteinExistence type="inferred from homology"/>
<dbReference type="PANTHER" id="PTHR48097:SF9">
    <property type="entry name" value="L-THREONINE ALDOLASE"/>
    <property type="match status" value="1"/>
</dbReference>
<keyword evidence="5 9" id="KW-0456">Lyase</keyword>
<accession>A0AAP6JFG5</accession>
<protein>
    <submittedName>
        <fullName evidence="9">Low-specificity L-threonine aldolase</fullName>
        <ecNumber evidence="9">4.1.2.48</ecNumber>
    </submittedName>
</protein>
<dbReference type="GO" id="GO:0006567">
    <property type="term" value="P:L-threonine catabolic process"/>
    <property type="evidence" value="ECO:0007669"/>
    <property type="project" value="TreeGrafter"/>
</dbReference>
<feature type="coiled-coil region" evidence="7">
    <location>
        <begin position="241"/>
        <end position="268"/>
    </location>
</feature>
<evidence type="ECO:0000256" key="4">
    <source>
        <dbReference type="ARBA" id="ARBA00022898"/>
    </source>
</evidence>
<dbReference type="Gene3D" id="3.90.1150.10">
    <property type="entry name" value="Aspartate Aminotransferase, domain 1"/>
    <property type="match status" value="1"/>
</dbReference>
<evidence type="ECO:0000256" key="3">
    <source>
        <dbReference type="ARBA" id="ARBA00011881"/>
    </source>
</evidence>
<dbReference type="GO" id="GO:0008732">
    <property type="term" value="F:L-allo-threonine aldolase activity"/>
    <property type="evidence" value="ECO:0007669"/>
    <property type="project" value="TreeGrafter"/>
</dbReference>
<dbReference type="InterPro" id="IPR001597">
    <property type="entry name" value="ArAA_b-elim_lyase/Thr_aldolase"/>
</dbReference>
<keyword evidence="4" id="KW-0663">Pyridoxal phosphate</keyword>
<evidence type="ECO:0000256" key="2">
    <source>
        <dbReference type="ARBA" id="ARBA00006966"/>
    </source>
</evidence>
<evidence type="ECO:0000313" key="9">
    <source>
        <dbReference type="EMBL" id="MEA5445159.1"/>
    </source>
</evidence>
<comment type="caution">
    <text evidence="9">The sequence shown here is derived from an EMBL/GenBank/DDBJ whole genome shotgun (WGS) entry which is preliminary data.</text>
</comment>
<dbReference type="PIRSF" id="PIRSF017617">
    <property type="entry name" value="Thr_aldolase"/>
    <property type="match status" value="1"/>
</dbReference>
<dbReference type="Gene3D" id="3.40.640.10">
    <property type="entry name" value="Type I PLP-dependent aspartate aminotransferase-like (Major domain)"/>
    <property type="match status" value="1"/>
</dbReference>
<dbReference type="EC" id="4.1.2.48" evidence="9"/>
<dbReference type="NCBIfam" id="NF041359">
    <property type="entry name" value="GntG_guanitoxin"/>
    <property type="match status" value="1"/>
</dbReference>
<dbReference type="GO" id="GO:0006545">
    <property type="term" value="P:glycine biosynthetic process"/>
    <property type="evidence" value="ECO:0007669"/>
    <property type="project" value="TreeGrafter"/>
</dbReference>
<dbReference type="AlphaFoldDB" id="A0AAP6JFG5"/>
<dbReference type="PANTHER" id="PTHR48097">
    <property type="entry name" value="L-THREONINE ALDOLASE-RELATED"/>
    <property type="match status" value="1"/>
</dbReference>
<evidence type="ECO:0000256" key="5">
    <source>
        <dbReference type="ARBA" id="ARBA00023239"/>
    </source>
</evidence>
<dbReference type="InterPro" id="IPR015424">
    <property type="entry name" value="PyrdxlP-dep_Trfase"/>
</dbReference>
<comment type="subunit">
    <text evidence="3">Homotetramer.</text>
</comment>
<keyword evidence="10" id="KW-1185">Reference proteome</keyword>
<evidence type="ECO:0000256" key="1">
    <source>
        <dbReference type="ARBA" id="ARBA00001933"/>
    </source>
</evidence>
<dbReference type="SUPFAM" id="SSF53383">
    <property type="entry name" value="PLP-dependent transferases"/>
    <property type="match status" value="1"/>
</dbReference>